<feature type="domain" description="Protein kinase" evidence="4">
    <location>
        <begin position="193"/>
        <end position="453"/>
    </location>
</feature>
<dbReference type="PROSITE" id="PS00109">
    <property type="entry name" value="PROTEIN_KINASE_TYR"/>
    <property type="match status" value="1"/>
</dbReference>
<name>A0A8S1HVJ0_9PELO</name>
<protein>
    <recommendedName>
        <fullName evidence="4">Protein kinase domain-containing protein</fullName>
    </recommendedName>
</protein>
<dbReference type="EMBL" id="CAJGYM010000148">
    <property type="protein sequence ID" value="CAD6198996.1"/>
    <property type="molecule type" value="Genomic_DNA"/>
</dbReference>
<organism evidence="5 6">
    <name type="scientific">Caenorhabditis auriculariae</name>
    <dbReference type="NCBI Taxonomy" id="2777116"/>
    <lineage>
        <taxon>Eukaryota</taxon>
        <taxon>Metazoa</taxon>
        <taxon>Ecdysozoa</taxon>
        <taxon>Nematoda</taxon>
        <taxon>Chromadorea</taxon>
        <taxon>Rhabditida</taxon>
        <taxon>Rhabditina</taxon>
        <taxon>Rhabditomorpha</taxon>
        <taxon>Rhabditoidea</taxon>
        <taxon>Rhabditidae</taxon>
        <taxon>Peloderinae</taxon>
        <taxon>Caenorhabditis</taxon>
    </lineage>
</organism>
<dbReference type="SUPFAM" id="SSF55550">
    <property type="entry name" value="SH2 domain"/>
    <property type="match status" value="1"/>
</dbReference>
<dbReference type="PROSITE" id="PS00107">
    <property type="entry name" value="PROTEIN_KINASE_ATP"/>
    <property type="match status" value="1"/>
</dbReference>
<dbReference type="GO" id="GO:0004713">
    <property type="term" value="F:protein tyrosine kinase activity"/>
    <property type="evidence" value="ECO:0007669"/>
    <property type="project" value="InterPro"/>
</dbReference>
<gene>
    <name evidence="5" type="ORF">CAUJ_LOCUS14901</name>
</gene>
<dbReference type="PROSITE" id="PS50011">
    <property type="entry name" value="PROTEIN_KINASE_DOM"/>
    <property type="match status" value="1"/>
</dbReference>
<dbReference type="Proteomes" id="UP000835052">
    <property type="component" value="Unassembled WGS sequence"/>
</dbReference>
<sequence>MSIRHMVDKLKGKERFQGGSESNNVSTIVPAPFETHELLVPVPLPVVDHAEQPEKFLKKWPGFHGYIPDLDARKMICHVGDYIIRLENDECNTWIILTVGERMVEDPFWADESKGGDDDKDGNENEDDVVPIRAKTYVIELDHFGVTLDGENYFDSVDNLLSFYIFHSDKSSLDVQLLYAVPRKMFEFEPEDVRIIKNLGSGQFGDVCLAAIDRPGLLVQSAAVKSLKRGSANASELSRKLIEEGRVMLELEHPNVVQILGWCIDEHPFKLIIEFLPGGSLDMFIIKHYSVTSMKRQMFFAVGIAQGLEYIHANRVLHRDIAARNVLLASDGTPKISDFGLAVRAACFRMKEAEKVPLRYLSPEVLTHFIFSQKSDVYAYGVLLFELFTGGSIPYEGLLSQSVRQCILSGTYNQFPEGTPPKLVNYVEEKVWAYEPIERPMMDEIIEYLEGLMCELEKEGAMGIVTDAVTDEEFKDRQPNESEQRRLLELRKGDRLEELCPTQDETISRATQASD</sequence>
<evidence type="ECO:0000256" key="3">
    <source>
        <dbReference type="PROSITE-ProRule" id="PRU10141"/>
    </source>
</evidence>
<feature type="binding site" evidence="3">
    <location>
        <position position="225"/>
    </location>
    <ligand>
        <name>ATP</name>
        <dbReference type="ChEBI" id="CHEBI:30616"/>
    </ligand>
</feature>
<dbReference type="InterPro" id="IPR020635">
    <property type="entry name" value="Tyr_kinase_cat_dom"/>
</dbReference>
<dbReference type="InterPro" id="IPR011009">
    <property type="entry name" value="Kinase-like_dom_sf"/>
</dbReference>
<dbReference type="Gene3D" id="3.30.505.10">
    <property type="entry name" value="SH2 domain"/>
    <property type="match status" value="1"/>
</dbReference>
<dbReference type="GO" id="GO:0005524">
    <property type="term" value="F:ATP binding"/>
    <property type="evidence" value="ECO:0007669"/>
    <property type="project" value="UniProtKB-UniRule"/>
</dbReference>
<dbReference type="Pfam" id="PF07714">
    <property type="entry name" value="PK_Tyr_Ser-Thr"/>
    <property type="match status" value="1"/>
</dbReference>
<keyword evidence="6" id="KW-1185">Reference proteome</keyword>
<reference evidence="5" key="1">
    <citation type="submission" date="2020-10" db="EMBL/GenBank/DDBJ databases">
        <authorList>
            <person name="Kikuchi T."/>
        </authorList>
    </citation>
    <scope>NUCLEOTIDE SEQUENCE</scope>
    <source>
        <strain evidence="5">NKZ352</strain>
    </source>
</reference>
<evidence type="ECO:0000313" key="5">
    <source>
        <dbReference type="EMBL" id="CAD6198996.1"/>
    </source>
</evidence>
<evidence type="ECO:0000256" key="2">
    <source>
        <dbReference type="ARBA" id="ARBA00022840"/>
    </source>
</evidence>
<evidence type="ECO:0000259" key="4">
    <source>
        <dbReference type="PROSITE" id="PS50011"/>
    </source>
</evidence>
<dbReference type="AlphaFoldDB" id="A0A8S1HVJ0"/>
<dbReference type="SMART" id="SM00219">
    <property type="entry name" value="TyrKc"/>
    <property type="match status" value="1"/>
</dbReference>
<dbReference type="InterPro" id="IPR001245">
    <property type="entry name" value="Ser-Thr/Tyr_kinase_cat_dom"/>
</dbReference>
<dbReference type="Gene3D" id="1.10.510.10">
    <property type="entry name" value="Transferase(Phosphotransferase) domain 1"/>
    <property type="match status" value="1"/>
</dbReference>
<dbReference type="InterPro" id="IPR017441">
    <property type="entry name" value="Protein_kinase_ATP_BS"/>
</dbReference>
<dbReference type="InterPro" id="IPR008266">
    <property type="entry name" value="Tyr_kinase_AS"/>
</dbReference>
<dbReference type="PRINTS" id="PR00109">
    <property type="entry name" value="TYRKINASE"/>
</dbReference>
<accession>A0A8S1HVJ0</accession>
<dbReference type="InterPro" id="IPR000719">
    <property type="entry name" value="Prot_kinase_dom"/>
</dbReference>
<keyword evidence="2 3" id="KW-0067">ATP-binding</keyword>
<evidence type="ECO:0000313" key="6">
    <source>
        <dbReference type="Proteomes" id="UP000835052"/>
    </source>
</evidence>
<dbReference type="InterPro" id="IPR036860">
    <property type="entry name" value="SH2_dom_sf"/>
</dbReference>
<dbReference type="InterPro" id="IPR050198">
    <property type="entry name" value="Non-receptor_tyrosine_kinases"/>
</dbReference>
<dbReference type="OrthoDB" id="535945at2759"/>
<evidence type="ECO:0000256" key="1">
    <source>
        <dbReference type="ARBA" id="ARBA00022741"/>
    </source>
</evidence>
<keyword evidence="1 3" id="KW-0547">Nucleotide-binding</keyword>
<comment type="caution">
    <text evidence="5">The sequence shown here is derived from an EMBL/GenBank/DDBJ whole genome shotgun (WGS) entry which is preliminary data.</text>
</comment>
<dbReference type="CDD" id="cd00192">
    <property type="entry name" value="PTKc"/>
    <property type="match status" value="1"/>
</dbReference>
<proteinExistence type="predicted"/>
<dbReference type="PANTHER" id="PTHR24418">
    <property type="entry name" value="TYROSINE-PROTEIN KINASE"/>
    <property type="match status" value="1"/>
</dbReference>
<dbReference type="SUPFAM" id="SSF56112">
    <property type="entry name" value="Protein kinase-like (PK-like)"/>
    <property type="match status" value="1"/>
</dbReference>